<dbReference type="PANTHER" id="PTHR48143:SF1">
    <property type="entry name" value="ZINC FINGER GRF-TYPE DOMAIN-CONTAINING PROTEIN"/>
    <property type="match status" value="1"/>
</dbReference>
<accession>A0A3B6C1J4</accession>
<reference evidence="2" key="2">
    <citation type="submission" date="2018-10" db="UniProtKB">
        <authorList>
            <consortium name="EnsemblPlants"/>
        </authorList>
    </citation>
    <scope>IDENTIFICATION</scope>
</reference>
<organism evidence="2">
    <name type="scientific">Triticum aestivum</name>
    <name type="common">Wheat</name>
    <dbReference type="NCBI Taxonomy" id="4565"/>
    <lineage>
        <taxon>Eukaryota</taxon>
        <taxon>Viridiplantae</taxon>
        <taxon>Streptophyta</taxon>
        <taxon>Embryophyta</taxon>
        <taxon>Tracheophyta</taxon>
        <taxon>Spermatophyta</taxon>
        <taxon>Magnoliopsida</taxon>
        <taxon>Liliopsida</taxon>
        <taxon>Poales</taxon>
        <taxon>Poaceae</taxon>
        <taxon>BOP clade</taxon>
        <taxon>Pooideae</taxon>
        <taxon>Triticodae</taxon>
        <taxon>Triticeae</taxon>
        <taxon>Triticinae</taxon>
        <taxon>Triticum</taxon>
    </lineage>
</organism>
<dbReference type="OrthoDB" id="663665at2759"/>
<dbReference type="Gramene" id="TraesCS2B02G155900.1">
    <property type="protein sequence ID" value="TraesCS2B02G155900.1"/>
    <property type="gene ID" value="TraesCS2B02G155900"/>
</dbReference>
<evidence type="ECO:0000313" key="3">
    <source>
        <dbReference type="Proteomes" id="UP000019116"/>
    </source>
</evidence>
<evidence type="ECO:0000313" key="2">
    <source>
        <dbReference type="EnsemblPlants" id="TraesCS2B02G155900.1"/>
    </source>
</evidence>
<dbReference type="GeneID" id="123040806"/>
<feature type="compositionally biased region" description="Basic and acidic residues" evidence="1">
    <location>
        <begin position="216"/>
        <end position="263"/>
    </location>
</feature>
<gene>
    <name evidence="2" type="primary">LOC123040806</name>
</gene>
<protein>
    <submittedName>
        <fullName evidence="2">Uncharacterized protein</fullName>
    </submittedName>
</protein>
<dbReference type="Gramene" id="TraesWEE_scaffold_135125_01G000100.1">
    <property type="protein sequence ID" value="TraesWEE_scaffold_135125_01G000100.1"/>
    <property type="gene ID" value="TraesWEE_scaffold_135125_01G000100"/>
</dbReference>
<dbReference type="PANTHER" id="PTHR48143">
    <property type="entry name" value="ZINC FINGER GRF-TYPE DOMAIN-CONTAINING PROTEIN"/>
    <property type="match status" value="1"/>
</dbReference>
<dbReference type="Gramene" id="TraesCS2B03G0377500.1">
    <property type="protein sequence ID" value="TraesCS2B03G0377500.1.CDS"/>
    <property type="gene ID" value="TraesCS2B03G0377500"/>
</dbReference>
<sequence>MRRSSITARCTSSSLSLAPSHHIRLVTTKNGRLQMLSSTFPLPPDDCHRQRARRCRHSTAIASLSECHPSHPVGMSLPCSDQSIRPRKMKNASLLPGVAVLRCWCGDLCKVKEVTDFSDWLGMKFFMCANYEEYPAVAISEYDKPPSPPPLCMYYYWIDTEKPAWAVTEIRERSRRAWNSLFAEERHEKAEAEEKAEQERELKEYYAKQHRFFEEMGKKNREEARRMEGQERKRKEAREAERQRKKERARQAKATEEAGDGKGKYPRWTQ</sequence>
<feature type="region of interest" description="Disordered" evidence="1">
    <location>
        <begin position="216"/>
        <end position="270"/>
    </location>
</feature>
<dbReference type="EnsemblPlants" id="TraesCS2B02G155900.1">
    <property type="protein sequence ID" value="TraesCS2B02G155900.1"/>
    <property type="gene ID" value="TraesCS2B02G155900"/>
</dbReference>
<dbReference type="RefSeq" id="XP_044319495.1">
    <property type="nucleotide sequence ID" value="XM_044463560.1"/>
</dbReference>
<reference evidence="2" key="1">
    <citation type="submission" date="2018-08" db="EMBL/GenBank/DDBJ databases">
        <authorList>
            <person name="Rossello M."/>
        </authorList>
    </citation>
    <scope>NUCLEOTIDE SEQUENCE [LARGE SCALE GENOMIC DNA]</scope>
    <source>
        <strain evidence="2">cv. Chinese Spring</strain>
    </source>
</reference>
<proteinExistence type="predicted"/>
<keyword evidence="3" id="KW-1185">Reference proteome</keyword>
<dbReference type="AlphaFoldDB" id="A0A3B6C1J4"/>
<evidence type="ECO:0000256" key="1">
    <source>
        <dbReference type="SAM" id="MobiDB-lite"/>
    </source>
</evidence>
<dbReference type="Proteomes" id="UP000019116">
    <property type="component" value="Chromosome 2B"/>
</dbReference>
<name>A0A3B6C1J4_WHEAT</name>